<proteinExistence type="predicted"/>
<dbReference type="AlphaFoldDB" id="A0A248KKX5"/>
<gene>
    <name evidence="1" type="ORF">CEW81_18330</name>
</gene>
<dbReference type="EMBL" id="CP022114">
    <property type="protein sequence ID" value="ASG63946.1"/>
    <property type="molecule type" value="Genomic_DNA"/>
</dbReference>
<dbReference type="Proteomes" id="UP000197098">
    <property type="component" value="Chromosome"/>
</dbReference>
<evidence type="ECO:0000313" key="2">
    <source>
        <dbReference type="Proteomes" id="UP000197098"/>
    </source>
</evidence>
<organism evidence="1 2">
    <name type="scientific">Kluyvera genomosp. 3</name>
    <dbReference type="NCBI Taxonomy" id="2774055"/>
    <lineage>
        <taxon>Bacteria</taxon>
        <taxon>Pseudomonadati</taxon>
        <taxon>Pseudomonadota</taxon>
        <taxon>Gammaproteobacteria</taxon>
        <taxon>Enterobacterales</taxon>
        <taxon>Enterobacteriaceae</taxon>
        <taxon>Kluyvera</taxon>
    </lineage>
</organism>
<name>A0A248KKX5_9ENTR</name>
<sequence>MSGLLEPIITDFVNGNGGIDYENSVVAGLTPAEQAALDAYGSGAAIAAGKSIAGLVVRWCPAGFQRLSSY</sequence>
<evidence type="ECO:0000313" key="1">
    <source>
        <dbReference type="EMBL" id="ASG63946.1"/>
    </source>
</evidence>
<protein>
    <submittedName>
        <fullName evidence="1">Uncharacterized protein</fullName>
    </submittedName>
</protein>
<accession>A0A248KKX5</accession>
<reference evidence="1 2" key="1">
    <citation type="submission" date="2017-06" db="EMBL/GenBank/DDBJ databases">
        <title>Origin of plasmid-mediated fosfomycin resistance gene fosA3.</title>
        <authorList>
            <person name="Ito R."/>
            <person name="Pacey M.P."/>
            <person name="Doi Y."/>
        </authorList>
    </citation>
    <scope>NUCLEOTIDE SEQUENCE [LARGE SCALE GENOMIC DNA]</scope>
    <source>
        <strain evidence="1 2">YDC799</strain>
    </source>
</reference>